<evidence type="ECO:0000313" key="1">
    <source>
        <dbReference type="EMBL" id="SEL71928.1"/>
    </source>
</evidence>
<name>A0A1H7SHN0_OLID1</name>
<keyword evidence="2" id="KW-1185">Reference proteome</keyword>
<evidence type="ECO:0000313" key="2">
    <source>
        <dbReference type="Proteomes" id="UP000199421"/>
    </source>
</evidence>
<dbReference type="SUPFAM" id="SSF158949">
    <property type="entry name" value="Smr-associated domain-like"/>
    <property type="match status" value="1"/>
</dbReference>
<proteinExistence type="predicted"/>
<dbReference type="Gene3D" id="2.60.40.1600">
    <property type="entry name" value="Smr-associated-like"/>
    <property type="match status" value="1"/>
</dbReference>
<sequence length="218" mass="24994">MNYKLGDFVRFVEEDHEGHITKIISDELVEVTGEDGFEIPVQTAKITKVYGQQSRKEIDFDEEDKNPITQAGPFIAEGIFLAITGDQKQNIGTFYLVNETSYELLVSLSTEKAHQGIGEYAGILSPKSTQKIYTAKISEVSSWPLFDFKFLFHTSQLRALKQPLEIAKRIKPFDLSDSKKHVPLLNDRAWLIRLDEDEIKIDADRLKESFFSHRPEKK</sequence>
<dbReference type="STRING" id="407022.SAMN05661044_03230"/>
<accession>A0A1H7SHN0</accession>
<dbReference type="Proteomes" id="UP000199421">
    <property type="component" value="Unassembled WGS sequence"/>
</dbReference>
<dbReference type="InterPro" id="IPR036781">
    <property type="entry name" value="Smr_assoc-like_sf"/>
</dbReference>
<reference evidence="2" key="1">
    <citation type="submission" date="2016-10" db="EMBL/GenBank/DDBJ databases">
        <authorList>
            <person name="Varghese N."/>
            <person name="Submissions S."/>
        </authorList>
    </citation>
    <scope>NUCLEOTIDE SEQUENCE [LARGE SCALE GENOMIC DNA]</scope>
    <source>
        <strain evidence="2">DSM 18733</strain>
    </source>
</reference>
<dbReference type="EMBL" id="FOAF01000003">
    <property type="protein sequence ID" value="SEL71928.1"/>
    <property type="molecule type" value="Genomic_DNA"/>
</dbReference>
<dbReference type="AlphaFoldDB" id="A0A1H7SHN0"/>
<dbReference type="OrthoDB" id="1524810at2"/>
<dbReference type="RefSeq" id="WP_093326368.1">
    <property type="nucleotide sequence ID" value="NZ_FOAF01000003.1"/>
</dbReference>
<protein>
    <submittedName>
        <fullName evidence="1">Uncharacterized protein</fullName>
    </submittedName>
</protein>
<organism evidence="1 2">
    <name type="scientific">Olivibacter domesticus</name>
    <name type="common">Pseudosphingobacterium domesticum</name>
    <dbReference type="NCBI Taxonomy" id="407022"/>
    <lineage>
        <taxon>Bacteria</taxon>
        <taxon>Pseudomonadati</taxon>
        <taxon>Bacteroidota</taxon>
        <taxon>Sphingobacteriia</taxon>
        <taxon>Sphingobacteriales</taxon>
        <taxon>Sphingobacteriaceae</taxon>
        <taxon>Olivibacter</taxon>
    </lineage>
</organism>
<gene>
    <name evidence="1" type="ORF">SAMN05661044_03230</name>
</gene>